<accession>A0A074N5D7</accession>
<dbReference type="GO" id="GO:0000976">
    <property type="term" value="F:transcription cis-regulatory region binding"/>
    <property type="evidence" value="ECO:0007669"/>
    <property type="project" value="TreeGrafter"/>
</dbReference>
<dbReference type="Gene3D" id="6.10.250.690">
    <property type="match status" value="1"/>
</dbReference>
<feature type="domain" description="Response regulatory" evidence="4">
    <location>
        <begin position="2"/>
        <end position="116"/>
    </location>
</feature>
<dbReference type="Pfam" id="PF00486">
    <property type="entry name" value="Trans_reg_C"/>
    <property type="match status" value="1"/>
</dbReference>
<dbReference type="GO" id="GO:0005829">
    <property type="term" value="C:cytosol"/>
    <property type="evidence" value="ECO:0007669"/>
    <property type="project" value="TreeGrafter"/>
</dbReference>
<evidence type="ECO:0000259" key="4">
    <source>
        <dbReference type="PROSITE" id="PS50110"/>
    </source>
</evidence>
<dbReference type="RefSeq" id="WP_034903028.1">
    <property type="nucleotide sequence ID" value="NZ_CP017057.1"/>
</dbReference>
<dbReference type="Gene3D" id="3.40.50.2300">
    <property type="match status" value="1"/>
</dbReference>
<name>A0A074N5D7_9SPHN</name>
<keyword evidence="1 3" id="KW-0238">DNA-binding</keyword>
<dbReference type="PANTHER" id="PTHR48111">
    <property type="entry name" value="REGULATOR OF RPOS"/>
    <property type="match status" value="1"/>
</dbReference>
<dbReference type="CDD" id="cd00383">
    <property type="entry name" value="trans_reg_C"/>
    <property type="match status" value="1"/>
</dbReference>
<dbReference type="SMART" id="SM00448">
    <property type="entry name" value="REC"/>
    <property type="match status" value="1"/>
</dbReference>
<reference evidence="6 7" key="1">
    <citation type="submission" date="2014-04" db="EMBL/GenBank/DDBJ databases">
        <title>A comprehensive comparison of genomes of Erythrobacter spp. Strains.</title>
        <authorList>
            <person name="Zheng Q."/>
        </authorList>
    </citation>
    <scope>NUCLEOTIDE SEQUENCE [LARGE SCALE GENOMIC DNA]</scope>
    <source>
        <strain evidence="6 7">DSM 8509</strain>
    </source>
</reference>
<dbReference type="PATRIC" id="fig|39960.10.peg.2705"/>
<dbReference type="Proteomes" id="UP000027866">
    <property type="component" value="Unassembled WGS sequence"/>
</dbReference>
<dbReference type="PROSITE" id="PS51755">
    <property type="entry name" value="OMPR_PHOB"/>
    <property type="match status" value="1"/>
</dbReference>
<evidence type="ECO:0000256" key="1">
    <source>
        <dbReference type="ARBA" id="ARBA00023125"/>
    </source>
</evidence>
<evidence type="ECO:0000259" key="5">
    <source>
        <dbReference type="PROSITE" id="PS51755"/>
    </source>
</evidence>
<sequence>MHILLVEDDPELGRRLSERLRAADFAVDLATSQSEAEDWPDVERMAAIILDLGLPDGSGLDLLRGWRDRRVETPILILTARGSWQDKVEGLNAGADDFVVKPVRFEELLARLNALFRRQQGSRSASLEAGDIVLDPLARTARKSGEPLSLSRQEFRLLHLFMRRPGQVMSQGDILENLYELDAERELNTVEVLVGRLRRKIGRERITTLRGMGYRFER</sequence>
<protein>
    <submittedName>
        <fullName evidence="6">Transcriptional regulator</fullName>
    </submittedName>
</protein>
<dbReference type="InterPro" id="IPR011006">
    <property type="entry name" value="CheY-like_superfamily"/>
</dbReference>
<evidence type="ECO:0000256" key="3">
    <source>
        <dbReference type="PROSITE-ProRule" id="PRU01091"/>
    </source>
</evidence>
<dbReference type="Gene3D" id="1.10.10.10">
    <property type="entry name" value="Winged helix-like DNA-binding domain superfamily/Winged helix DNA-binding domain"/>
    <property type="match status" value="1"/>
</dbReference>
<dbReference type="PANTHER" id="PTHR48111:SF37">
    <property type="entry name" value="RESPONSE REGULATOR PROTEIN CARR"/>
    <property type="match status" value="1"/>
</dbReference>
<dbReference type="InterPro" id="IPR036388">
    <property type="entry name" value="WH-like_DNA-bd_sf"/>
</dbReference>
<dbReference type="GO" id="GO:0032993">
    <property type="term" value="C:protein-DNA complex"/>
    <property type="evidence" value="ECO:0007669"/>
    <property type="project" value="TreeGrafter"/>
</dbReference>
<evidence type="ECO:0000313" key="7">
    <source>
        <dbReference type="Proteomes" id="UP000027866"/>
    </source>
</evidence>
<evidence type="ECO:0000313" key="6">
    <source>
        <dbReference type="EMBL" id="KEO93172.1"/>
    </source>
</evidence>
<dbReference type="KEGG" id="elq:Ga0102493_11456"/>
<organism evidence="6 7">
    <name type="scientific">Erythrobacter litoralis</name>
    <dbReference type="NCBI Taxonomy" id="39960"/>
    <lineage>
        <taxon>Bacteria</taxon>
        <taxon>Pseudomonadati</taxon>
        <taxon>Pseudomonadota</taxon>
        <taxon>Alphaproteobacteria</taxon>
        <taxon>Sphingomonadales</taxon>
        <taxon>Erythrobacteraceae</taxon>
        <taxon>Erythrobacter/Porphyrobacter group</taxon>
        <taxon>Erythrobacter</taxon>
    </lineage>
</organism>
<dbReference type="AlphaFoldDB" id="A0A074N5D7"/>
<keyword evidence="7" id="KW-1185">Reference proteome</keyword>
<proteinExistence type="predicted"/>
<dbReference type="GO" id="GO:0006355">
    <property type="term" value="P:regulation of DNA-templated transcription"/>
    <property type="evidence" value="ECO:0007669"/>
    <property type="project" value="InterPro"/>
</dbReference>
<dbReference type="OrthoDB" id="9802426at2"/>
<dbReference type="EMBL" id="JMIX01000006">
    <property type="protein sequence ID" value="KEO93172.1"/>
    <property type="molecule type" value="Genomic_DNA"/>
</dbReference>
<dbReference type="SUPFAM" id="SSF52172">
    <property type="entry name" value="CheY-like"/>
    <property type="match status" value="1"/>
</dbReference>
<evidence type="ECO:0000256" key="2">
    <source>
        <dbReference type="PROSITE-ProRule" id="PRU00169"/>
    </source>
</evidence>
<comment type="caution">
    <text evidence="6">The sequence shown here is derived from an EMBL/GenBank/DDBJ whole genome shotgun (WGS) entry which is preliminary data.</text>
</comment>
<dbReference type="PROSITE" id="PS50110">
    <property type="entry name" value="RESPONSE_REGULATORY"/>
    <property type="match status" value="1"/>
</dbReference>
<dbReference type="Pfam" id="PF00072">
    <property type="entry name" value="Response_reg"/>
    <property type="match status" value="1"/>
</dbReference>
<dbReference type="SMART" id="SM00862">
    <property type="entry name" value="Trans_reg_C"/>
    <property type="match status" value="1"/>
</dbReference>
<keyword evidence="2" id="KW-0597">Phosphoprotein</keyword>
<dbReference type="InterPro" id="IPR001789">
    <property type="entry name" value="Sig_transdc_resp-reg_receiver"/>
</dbReference>
<feature type="modified residue" description="4-aspartylphosphate" evidence="2">
    <location>
        <position position="51"/>
    </location>
</feature>
<feature type="domain" description="OmpR/PhoB-type" evidence="5">
    <location>
        <begin position="124"/>
        <end position="218"/>
    </location>
</feature>
<gene>
    <name evidence="6" type="ORF">EH32_10600</name>
</gene>
<dbReference type="GO" id="GO:0000156">
    <property type="term" value="F:phosphorelay response regulator activity"/>
    <property type="evidence" value="ECO:0007669"/>
    <property type="project" value="TreeGrafter"/>
</dbReference>
<dbReference type="InterPro" id="IPR039420">
    <property type="entry name" value="WalR-like"/>
</dbReference>
<dbReference type="InterPro" id="IPR001867">
    <property type="entry name" value="OmpR/PhoB-type_DNA-bd"/>
</dbReference>
<feature type="DNA-binding region" description="OmpR/PhoB-type" evidence="3">
    <location>
        <begin position="124"/>
        <end position="218"/>
    </location>
</feature>